<dbReference type="Proteomes" id="UP000225910">
    <property type="component" value="Unassembled WGS sequence"/>
</dbReference>
<name>A0A9X7AX71_BACTU</name>
<gene>
    <name evidence="1" type="ORF">COK81_23685</name>
</gene>
<protein>
    <submittedName>
        <fullName evidence="1">Uncharacterized protein</fullName>
    </submittedName>
</protein>
<feature type="non-terminal residue" evidence="1">
    <location>
        <position position="62"/>
    </location>
</feature>
<reference evidence="1 2" key="1">
    <citation type="submission" date="2017-09" db="EMBL/GenBank/DDBJ databases">
        <title>Large-scale bioinformatics analysis of Bacillus genomes uncovers conserved roles of natural products in bacterial physiology.</title>
        <authorList>
            <consortium name="Agbiome Team Llc"/>
            <person name="Bleich R.M."/>
            <person name="Grubbs K.J."/>
            <person name="Santa Maria K.C."/>
            <person name="Allen S.E."/>
            <person name="Farag S."/>
            <person name="Shank E.A."/>
            <person name="Bowers A."/>
        </authorList>
    </citation>
    <scope>NUCLEOTIDE SEQUENCE [LARGE SCALE GENOMIC DNA]</scope>
    <source>
        <strain evidence="1 2">AFS064137</strain>
    </source>
</reference>
<dbReference type="AlphaFoldDB" id="A0A9X7AX71"/>
<evidence type="ECO:0000313" key="1">
    <source>
        <dbReference type="EMBL" id="PFT85361.1"/>
    </source>
</evidence>
<organism evidence="1 2">
    <name type="scientific">Bacillus thuringiensis</name>
    <dbReference type="NCBI Taxonomy" id="1428"/>
    <lineage>
        <taxon>Bacteria</taxon>
        <taxon>Bacillati</taxon>
        <taxon>Bacillota</taxon>
        <taxon>Bacilli</taxon>
        <taxon>Bacillales</taxon>
        <taxon>Bacillaceae</taxon>
        <taxon>Bacillus</taxon>
        <taxon>Bacillus cereus group</taxon>
    </lineage>
</organism>
<accession>A0A9X7AX71</accession>
<comment type="caution">
    <text evidence="1">The sequence shown here is derived from an EMBL/GenBank/DDBJ whole genome shotgun (WGS) entry which is preliminary data.</text>
</comment>
<dbReference type="EMBL" id="NVCU01000253">
    <property type="protein sequence ID" value="PFT85361.1"/>
    <property type="molecule type" value="Genomic_DNA"/>
</dbReference>
<proteinExistence type="predicted"/>
<evidence type="ECO:0000313" key="2">
    <source>
        <dbReference type="Proteomes" id="UP000225910"/>
    </source>
</evidence>
<sequence>MYLKIQNNRSIKTNRYMFAIIFYKLWSGAKNRNALKVFFQTRLYWYYYLKKVCDQHGTRKYI</sequence>